<gene>
    <name evidence="1" type="ORF">ACFQBQ_07555</name>
</gene>
<dbReference type="EMBL" id="JBHSWI010000001">
    <property type="protein sequence ID" value="MFC6645442.1"/>
    <property type="molecule type" value="Genomic_DNA"/>
</dbReference>
<protein>
    <submittedName>
        <fullName evidence="1">Uncharacterized protein</fullName>
    </submittedName>
</protein>
<organism evidence="1 2">
    <name type="scientific">Granulicella cerasi</name>
    <dbReference type="NCBI Taxonomy" id="741063"/>
    <lineage>
        <taxon>Bacteria</taxon>
        <taxon>Pseudomonadati</taxon>
        <taxon>Acidobacteriota</taxon>
        <taxon>Terriglobia</taxon>
        <taxon>Terriglobales</taxon>
        <taxon>Acidobacteriaceae</taxon>
        <taxon>Granulicella</taxon>
    </lineage>
</organism>
<reference evidence="2" key="1">
    <citation type="journal article" date="2019" name="Int. J. Syst. Evol. Microbiol.">
        <title>The Global Catalogue of Microorganisms (GCM) 10K type strain sequencing project: providing services to taxonomists for standard genome sequencing and annotation.</title>
        <authorList>
            <consortium name="The Broad Institute Genomics Platform"/>
            <consortium name="The Broad Institute Genome Sequencing Center for Infectious Disease"/>
            <person name="Wu L."/>
            <person name="Ma J."/>
        </authorList>
    </citation>
    <scope>NUCLEOTIDE SEQUENCE [LARGE SCALE GENOMIC DNA]</scope>
    <source>
        <strain evidence="2">CGMCC 1.16026</strain>
    </source>
</reference>
<dbReference type="Proteomes" id="UP001596391">
    <property type="component" value="Unassembled WGS sequence"/>
</dbReference>
<dbReference type="RefSeq" id="WP_263371811.1">
    <property type="nucleotide sequence ID" value="NZ_JAGSYD010000003.1"/>
</dbReference>
<comment type="caution">
    <text evidence="1">The sequence shown here is derived from an EMBL/GenBank/DDBJ whole genome shotgun (WGS) entry which is preliminary data.</text>
</comment>
<name>A0ABW1ZA82_9BACT</name>
<accession>A0ABW1ZA82</accession>
<proteinExistence type="predicted"/>
<sequence length="214" mass="22853">MIHSPISLLSLQTISGTRLYYATAPILAPALLSRFDVGGIQNAQFSNGLIQPPSFKFTDTLTTSSATAVIENLSGNTVERLGSRYFATEELWGSQFIYQLWSPAAESSLILVLGAVADVEDGGDALRLSLKDIGNWSEIKAPDCQISENCAVTFGSDACGSTSTTPCNNDWGSCSQRNRFKGVVTQWDNSAIALPAAAYAQPAPLTSINLRRPA</sequence>
<evidence type="ECO:0000313" key="2">
    <source>
        <dbReference type="Proteomes" id="UP001596391"/>
    </source>
</evidence>
<evidence type="ECO:0000313" key="1">
    <source>
        <dbReference type="EMBL" id="MFC6645442.1"/>
    </source>
</evidence>
<keyword evidence="2" id="KW-1185">Reference proteome</keyword>